<feature type="domain" description="CHRD" evidence="3">
    <location>
        <begin position="26"/>
        <end position="144"/>
    </location>
</feature>
<proteinExistence type="predicted"/>
<dbReference type="InterPro" id="IPR010895">
    <property type="entry name" value="CHRD"/>
</dbReference>
<gene>
    <name evidence="4" type="ORF">GCM10007874_00650</name>
</gene>
<keyword evidence="2" id="KW-0732">Signal</keyword>
<comment type="caution">
    <text evidence="4">The sequence shown here is derived from an EMBL/GenBank/DDBJ whole genome shotgun (WGS) entry which is preliminary data.</text>
</comment>
<dbReference type="EMBL" id="BSPC01000004">
    <property type="protein sequence ID" value="GLS17050.1"/>
    <property type="molecule type" value="Genomic_DNA"/>
</dbReference>
<evidence type="ECO:0000313" key="5">
    <source>
        <dbReference type="Proteomes" id="UP001156882"/>
    </source>
</evidence>
<evidence type="ECO:0000256" key="1">
    <source>
        <dbReference type="SAM" id="MobiDB-lite"/>
    </source>
</evidence>
<evidence type="ECO:0000259" key="3">
    <source>
        <dbReference type="PROSITE" id="PS50933"/>
    </source>
</evidence>
<dbReference type="PROSITE" id="PS50933">
    <property type="entry name" value="CHRD"/>
    <property type="match status" value="1"/>
</dbReference>
<name>A0ABQ6CE25_9HYPH</name>
<dbReference type="SMART" id="SM00754">
    <property type="entry name" value="CHRD"/>
    <property type="match status" value="1"/>
</dbReference>
<evidence type="ECO:0000256" key="2">
    <source>
        <dbReference type="SAM" id="SignalP"/>
    </source>
</evidence>
<reference evidence="5" key="1">
    <citation type="journal article" date="2019" name="Int. J. Syst. Evol. Microbiol.">
        <title>The Global Catalogue of Microorganisms (GCM) 10K type strain sequencing project: providing services to taxonomists for standard genome sequencing and annotation.</title>
        <authorList>
            <consortium name="The Broad Institute Genomics Platform"/>
            <consortium name="The Broad Institute Genome Sequencing Center for Infectious Disease"/>
            <person name="Wu L."/>
            <person name="Ma J."/>
        </authorList>
    </citation>
    <scope>NUCLEOTIDE SEQUENCE [LARGE SCALE GENOMIC DNA]</scope>
    <source>
        <strain evidence="5">NBRC 101365</strain>
    </source>
</reference>
<protein>
    <submittedName>
        <fullName evidence="4">CHRD domain-containing protein</fullName>
    </submittedName>
</protein>
<keyword evidence="5" id="KW-1185">Reference proteome</keyword>
<sequence>MSFRRLTLFSALGLSLALLAAPAHAEIIKYKADLSGPGENPPTTSKGTGSIEADLDTATRKLTWSGSYAGLTGPETAAHFHGPAPAGANAGVMVPVTAKTSPFKGSATLTPEQAKAFADGNVYFNVHTDQNKGGEIRGQMMPEK</sequence>
<accession>A0ABQ6CE25</accession>
<evidence type="ECO:0000313" key="4">
    <source>
        <dbReference type="EMBL" id="GLS17050.1"/>
    </source>
</evidence>
<dbReference type="RefSeq" id="WP_284309885.1">
    <property type="nucleotide sequence ID" value="NZ_BSPC01000004.1"/>
</dbReference>
<dbReference type="Pfam" id="PF07452">
    <property type="entry name" value="CHRD"/>
    <property type="match status" value="1"/>
</dbReference>
<dbReference type="Proteomes" id="UP001156882">
    <property type="component" value="Unassembled WGS sequence"/>
</dbReference>
<organism evidence="4 5">
    <name type="scientific">Labrys miyagiensis</name>
    <dbReference type="NCBI Taxonomy" id="346912"/>
    <lineage>
        <taxon>Bacteria</taxon>
        <taxon>Pseudomonadati</taxon>
        <taxon>Pseudomonadota</taxon>
        <taxon>Alphaproteobacteria</taxon>
        <taxon>Hyphomicrobiales</taxon>
        <taxon>Xanthobacteraceae</taxon>
        <taxon>Labrys</taxon>
    </lineage>
</organism>
<feature type="chain" id="PRO_5046968874" evidence="2">
    <location>
        <begin position="26"/>
        <end position="144"/>
    </location>
</feature>
<feature type="region of interest" description="Disordered" evidence="1">
    <location>
        <begin position="33"/>
        <end position="52"/>
    </location>
</feature>
<feature type="signal peptide" evidence="2">
    <location>
        <begin position="1"/>
        <end position="25"/>
    </location>
</feature>